<dbReference type="GeneTree" id="ENSGT00940000157316"/>
<dbReference type="Proteomes" id="UP000265160">
    <property type="component" value="LG17"/>
</dbReference>
<keyword evidence="5" id="KW-1003">Cell membrane</keyword>
<organism evidence="9 10">
    <name type="scientific">Maylandia zebra</name>
    <name type="common">zebra mbuna</name>
    <dbReference type="NCBI Taxonomy" id="106582"/>
    <lineage>
        <taxon>Eukaryota</taxon>
        <taxon>Metazoa</taxon>
        <taxon>Chordata</taxon>
        <taxon>Craniata</taxon>
        <taxon>Vertebrata</taxon>
        <taxon>Euteleostomi</taxon>
        <taxon>Actinopterygii</taxon>
        <taxon>Neopterygii</taxon>
        <taxon>Teleostei</taxon>
        <taxon>Neoteleostei</taxon>
        <taxon>Acanthomorphata</taxon>
        <taxon>Ovalentaria</taxon>
        <taxon>Cichlomorphae</taxon>
        <taxon>Cichliformes</taxon>
        <taxon>Cichlidae</taxon>
        <taxon>African cichlids</taxon>
        <taxon>Pseudocrenilabrinae</taxon>
        <taxon>Haplochromini</taxon>
        <taxon>Maylandia</taxon>
        <taxon>Maylandia zebra complex</taxon>
    </lineage>
</organism>
<dbReference type="Ensembl" id="ENSMZET00005021742.1">
    <property type="protein sequence ID" value="ENSMZEP00005021050.1"/>
    <property type="gene ID" value="ENSMZEG00005015791.1"/>
</dbReference>
<evidence type="ECO:0000256" key="3">
    <source>
        <dbReference type="ARBA" id="ARBA00020118"/>
    </source>
</evidence>
<reference evidence="9" key="3">
    <citation type="submission" date="2025-09" db="UniProtKB">
        <authorList>
            <consortium name="Ensembl"/>
        </authorList>
    </citation>
    <scope>IDENTIFICATION</scope>
</reference>
<reference evidence="9 10" key="1">
    <citation type="journal article" date="2014" name="Nature">
        <title>The genomic substrate for adaptive radiation in African cichlid fish.</title>
        <authorList>
            <person name="Brawand D."/>
            <person name="Wagner C.E."/>
            <person name="Li Y.I."/>
            <person name="Malinsky M."/>
            <person name="Keller I."/>
            <person name="Fan S."/>
            <person name="Simakov O."/>
            <person name="Ng A.Y."/>
            <person name="Lim Z.W."/>
            <person name="Bezault E."/>
            <person name="Turner-Maier J."/>
            <person name="Johnson J."/>
            <person name="Alcazar R."/>
            <person name="Noh H.J."/>
            <person name="Russell P."/>
            <person name="Aken B."/>
            <person name="Alfoldi J."/>
            <person name="Amemiya C."/>
            <person name="Azzouzi N."/>
            <person name="Baroiller J.F."/>
            <person name="Barloy-Hubler F."/>
            <person name="Berlin A."/>
            <person name="Bloomquist R."/>
            <person name="Carleton K.L."/>
            <person name="Conte M.A."/>
            <person name="D'Cotta H."/>
            <person name="Eshel O."/>
            <person name="Gaffney L."/>
            <person name="Galibert F."/>
            <person name="Gante H.F."/>
            <person name="Gnerre S."/>
            <person name="Greuter L."/>
            <person name="Guyon R."/>
            <person name="Haddad N.S."/>
            <person name="Haerty W."/>
            <person name="Harris R.M."/>
            <person name="Hofmann H.A."/>
            <person name="Hourlier T."/>
            <person name="Hulata G."/>
            <person name="Jaffe D.B."/>
            <person name="Lara M."/>
            <person name="Lee A.P."/>
            <person name="MacCallum I."/>
            <person name="Mwaiko S."/>
            <person name="Nikaido M."/>
            <person name="Nishihara H."/>
            <person name="Ozouf-Costaz C."/>
            <person name="Penman D.J."/>
            <person name="Przybylski D."/>
            <person name="Rakotomanga M."/>
            <person name="Renn S.C.P."/>
            <person name="Ribeiro F.J."/>
            <person name="Ron M."/>
            <person name="Salzburger W."/>
            <person name="Sanchez-Pulido L."/>
            <person name="Santos M.E."/>
            <person name="Searle S."/>
            <person name="Sharpe T."/>
            <person name="Swofford R."/>
            <person name="Tan F.J."/>
            <person name="Williams L."/>
            <person name="Young S."/>
            <person name="Yin S."/>
            <person name="Okada N."/>
            <person name="Kocher T.D."/>
            <person name="Miska E.A."/>
            <person name="Lander E.S."/>
            <person name="Venkatesh B."/>
            <person name="Fernald R.D."/>
            <person name="Meyer A."/>
            <person name="Ponting C.P."/>
            <person name="Streelman J.T."/>
            <person name="Lindblad-Toh K."/>
            <person name="Seehausen O."/>
            <person name="Di Palma F."/>
        </authorList>
    </citation>
    <scope>NUCLEOTIDE SEQUENCE</scope>
</reference>
<reference evidence="9" key="2">
    <citation type="submission" date="2025-08" db="UniProtKB">
        <authorList>
            <consortium name="Ensembl"/>
        </authorList>
    </citation>
    <scope>IDENTIFICATION</scope>
</reference>
<dbReference type="SUPFAM" id="SSF48097">
    <property type="entry name" value="Regulator of G-protein signaling, RGS"/>
    <property type="match status" value="1"/>
</dbReference>
<name>A0A3P9CFJ2_9CICH</name>
<dbReference type="SMART" id="SM00315">
    <property type="entry name" value="RGS"/>
    <property type="match status" value="1"/>
</dbReference>
<evidence type="ECO:0000259" key="8">
    <source>
        <dbReference type="PROSITE" id="PS50132"/>
    </source>
</evidence>
<dbReference type="PANTHER" id="PTHR10845:SF34">
    <property type="entry name" value="REGULATOR OF G-PROTEIN SIGNALING 1"/>
    <property type="match status" value="1"/>
</dbReference>
<dbReference type="FunFam" id="1.10.167.10:FF:000001">
    <property type="entry name" value="Putative regulator of g-protein signaling 12"/>
    <property type="match status" value="1"/>
</dbReference>
<evidence type="ECO:0000256" key="7">
    <source>
        <dbReference type="ARBA" id="ARBA00023136"/>
    </source>
</evidence>
<dbReference type="STRING" id="106582.ENSMZEP00005021050"/>
<dbReference type="PROSITE" id="PS50132">
    <property type="entry name" value="RGS"/>
    <property type="match status" value="1"/>
</dbReference>
<dbReference type="InterPro" id="IPR036305">
    <property type="entry name" value="RGS_sf"/>
</dbReference>
<comment type="subcellular location">
    <subcellularLocation>
        <location evidence="1">Cell membrane</location>
        <topology evidence="1">Peripheral membrane protein</topology>
        <orientation evidence="1">Cytoplasmic side</orientation>
    </subcellularLocation>
    <subcellularLocation>
        <location evidence="2">Cytoplasm</location>
        <location evidence="2">Cytosol</location>
    </subcellularLocation>
</comment>
<evidence type="ECO:0000313" key="9">
    <source>
        <dbReference type="Ensembl" id="ENSMZEP00005021050.1"/>
    </source>
</evidence>
<dbReference type="GO" id="GO:0005829">
    <property type="term" value="C:cytosol"/>
    <property type="evidence" value="ECO:0007669"/>
    <property type="project" value="UniProtKB-SubCell"/>
</dbReference>
<evidence type="ECO:0000256" key="6">
    <source>
        <dbReference type="ARBA" id="ARBA00022490"/>
    </source>
</evidence>
<dbReference type="Pfam" id="PF00615">
    <property type="entry name" value="RGS"/>
    <property type="match status" value="1"/>
</dbReference>
<dbReference type="PANTHER" id="PTHR10845">
    <property type="entry name" value="REGULATOR OF G PROTEIN SIGNALING"/>
    <property type="match status" value="1"/>
</dbReference>
<sequence length="271" mass="31602">MAWGESFDRLLECKSKATYSSHCPVKGCSLSIPHPLSLSFFFSTFSILHRSALQILVNCPRDFFRRIEDIFSSQVHQTHLEDIFKEDDTGRDKKRNLSCRSGTRSRLSPDHTPALFLKMTEVADKFFLFLTLYAAFPGQLVFEDFLRTEYSDENLLFWLACKKYKKITRVTEMTIAAKRIYTEFVQVGAPRQINIDCVTREEISKNISQPGPNCFDRAQKLIYGLMENDCYPRFLKSEIYQDLLEPKTGLPVRRRRSERTYRAVGMETDRI</sequence>
<keyword evidence="6" id="KW-0963">Cytoplasm</keyword>
<proteinExistence type="predicted"/>
<evidence type="ECO:0000313" key="10">
    <source>
        <dbReference type="Proteomes" id="UP000265160"/>
    </source>
</evidence>
<dbReference type="Gene3D" id="1.10.167.10">
    <property type="entry name" value="Regulator of G-protein Signalling 4, domain 2"/>
    <property type="match status" value="1"/>
</dbReference>
<keyword evidence="7" id="KW-0472">Membrane</keyword>
<feature type="domain" description="RGS" evidence="8">
    <location>
        <begin position="128"/>
        <end position="244"/>
    </location>
</feature>
<accession>A0A3P9CFJ2</accession>
<dbReference type="GO" id="GO:0005886">
    <property type="term" value="C:plasma membrane"/>
    <property type="evidence" value="ECO:0007669"/>
    <property type="project" value="UniProtKB-SubCell"/>
</dbReference>
<dbReference type="GO" id="GO:0005096">
    <property type="term" value="F:GTPase activator activity"/>
    <property type="evidence" value="ECO:0007669"/>
    <property type="project" value="UniProtKB-KW"/>
</dbReference>
<evidence type="ECO:0000256" key="4">
    <source>
        <dbReference type="ARBA" id="ARBA00022468"/>
    </source>
</evidence>
<dbReference type="InterPro" id="IPR016137">
    <property type="entry name" value="RGS"/>
</dbReference>
<evidence type="ECO:0000256" key="1">
    <source>
        <dbReference type="ARBA" id="ARBA00004413"/>
    </source>
</evidence>
<keyword evidence="4" id="KW-0343">GTPase activation</keyword>
<evidence type="ECO:0000256" key="2">
    <source>
        <dbReference type="ARBA" id="ARBA00004514"/>
    </source>
</evidence>
<protein>
    <recommendedName>
        <fullName evidence="3">Regulator of G-protein signaling 1</fullName>
    </recommendedName>
</protein>
<dbReference type="AlphaFoldDB" id="A0A3P9CFJ2"/>
<evidence type="ECO:0000256" key="5">
    <source>
        <dbReference type="ARBA" id="ARBA00022475"/>
    </source>
</evidence>
<keyword evidence="10" id="KW-1185">Reference proteome</keyword>
<dbReference type="InterPro" id="IPR044926">
    <property type="entry name" value="RGS_subdomain_2"/>
</dbReference>